<evidence type="ECO:0000313" key="3">
    <source>
        <dbReference type="Proteomes" id="UP000030764"/>
    </source>
</evidence>
<accession>A0A085NUJ5</accession>
<dbReference type="Proteomes" id="UP000030758">
    <property type="component" value="Unassembled WGS sequence"/>
</dbReference>
<dbReference type="EMBL" id="KL367474">
    <property type="protein sequence ID" value="KFD73141.1"/>
    <property type="molecule type" value="Genomic_DNA"/>
</dbReference>
<dbReference type="AlphaFoldDB" id="A0A085NUJ5"/>
<keyword evidence="3" id="KW-1185">Reference proteome</keyword>
<evidence type="ECO:0000313" key="2">
    <source>
        <dbReference type="EMBL" id="KFD73141.1"/>
    </source>
</evidence>
<reference evidence="2 3" key="1">
    <citation type="journal article" date="2014" name="Nat. Genet.">
        <title>Genome and transcriptome of the porcine whipworm Trichuris suis.</title>
        <authorList>
            <person name="Jex A.R."/>
            <person name="Nejsum P."/>
            <person name="Schwarz E.M."/>
            <person name="Hu L."/>
            <person name="Young N.D."/>
            <person name="Hall R.S."/>
            <person name="Korhonen P.K."/>
            <person name="Liao S."/>
            <person name="Thamsborg S."/>
            <person name="Xia J."/>
            <person name="Xu P."/>
            <person name="Wang S."/>
            <person name="Scheerlinck J.P."/>
            <person name="Hofmann A."/>
            <person name="Sternberg P.W."/>
            <person name="Wang J."/>
            <person name="Gasser R.B."/>
        </authorList>
    </citation>
    <scope>NUCLEOTIDE SEQUENCE [LARGE SCALE GENOMIC DNA]</scope>
    <source>
        <strain evidence="2">DCEP-RM93F</strain>
        <strain evidence="1">DCEP-RM93M</strain>
    </source>
</reference>
<proteinExistence type="predicted"/>
<sequence>MFFLKRRKTSCARIKQRIDRSLRFHIALAQKQYCTGQIKELQVRARKKVNASVKKGDRIDCSQQNRLESICLAAGCTVHTRTANVRTNTSKTANTMEKYEH</sequence>
<gene>
    <name evidence="1" type="ORF">M513_04846</name>
    <name evidence="2" type="ORF">M514_04846</name>
</gene>
<protein>
    <submittedName>
        <fullName evidence="2">Uncharacterized protein</fullName>
    </submittedName>
</protein>
<evidence type="ECO:0000313" key="1">
    <source>
        <dbReference type="EMBL" id="KFD54304.1"/>
    </source>
</evidence>
<name>A0A085NUJ5_9BILA</name>
<dbReference type="Proteomes" id="UP000030764">
    <property type="component" value="Unassembled WGS sequence"/>
</dbReference>
<organism evidence="2">
    <name type="scientific">Trichuris suis</name>
    <name type="common">pig whipworm</name>
    <dbReference type="NCBI Taxonomy" id="68888"/>
    <lineage>
        <taxon>Eukaryota</taxon>
        <taxon>Metazoa</taxon>
        <taxon>Ecdysozoa</taxon>
        <taxon>Nematoda</taxon>
        <taxon>Enoplea</taxon>
        <taxon>Dorylaimia</taxon>
        <taxon>Trichinellida</taxon>
        <taxon>Trichuridae</taxon>
        <taxon>Trichuris</taxon>
    </lineage>
</organism>
<dbReference type="EMBL" id="KL363209">
    <property type="protein sequence ID" value="KFD54304.1"/>
    <property type="molecule type" value="Genomic_DNA"/>
</dbReference>